<organism evidence="2 3">
    <name type="scientific">Polyangium spumosum</name>
    <dbReference type="NCBI Taxonomy" id="889282"/>
    <lineage>
        <taxon>Bacteria</taxon>
        <taxon>Pseudomonadati</taxon>
        <taxon>Myxococcota</taxon>
        <taxon>Polyangia</taxon>
        <taxon>Polyangiales</taxon>
        <taxon>Polyangiaceae</taxon>
        <taxon>Polyangium</taxon>
    </lineage>
</organism>
<accession>A0A6N7PER7</accession>
<dbReference type="AlphaFoldDB" id="A0A6N7PER7"/>
<feature type="compositionally biased region" description="Acidic residues" evidence="1">
    <location>
        <begin position="158"/>
        <end position="170"/>
    </location>
</feature>
<comment type="caution">
    <text evidence="2">The sequence shown here is derived from an EMBL/GenBank/DDBJ whole genome shotgun (WGS) entry which is preliminary data.</text>
</comment>
<reference evidence="2 3" key="1">
    <citation type="submission" date="2019-10" db="EMBL/GenBank/DDBJ databases">
        <title>A soil myxobacterium in the family Polyangiaceae.</title>
        <authorList>
            <person name="Li Y."/>
            <person name="Wang J."/>
        </authorList>
    </citation>
    <scope>NUCLEOTIDE SEQUENCE [LARGE SCALE GENOMIC DNA]</scope>
    <source>
        <strain evidence="2 3">DSM 14734</strain>
    </source>
</reference>
<dbReference type="RefSeq" id="WP_153817442.1">
    <property type="nucleotide sequence ID" value="NZ_WJIE01000001.1"/>
</dbReference>
<dbReference type="EMBL" id="WJIE01000001">
    <property type="protein sequence ID" value="MRG90538.1"/>
    <property type="molecule type" value="Genomic_DNA"/>
</dbReference>
<dbReference type="OrthoDB" id="5507616at2"/>
<name>A0A6N7PER7_9BACT</name>
<dbReference type="Proteomes" id="UP000440224">
    <property type="component" value="Unassembled WGS sequence"/>
</dbReference>
<feature type="region of interest" description="Disordered" evidence="1">
    <location>
        <begin position="150"/>
        <end position="170"/>
    </location>
</feature>
<evidence type="ECO:0000256" key="1">
    <source>
        <dbReference type="SAM" id="MobiDB-lite"/>
    </source>
</evidence>
<gene>
    <name evidence="2" type="ORF">GF068_01155</name>
</gene>
<protein>
    <submittedName>
        <fullName evidence="2">Uncharacterized protein</fullName>
    </submittedName>
</protein>
<evidence type="ECO:0000313" key="3">
    <source>
        <dbReference type="Proteomes" id="UP000440224"/>
    </source>
</evidence>
<proteinExistence type="predicted"/>
<sequence>MDKLTRGASGLRHLRWAREIYATLAAHVERTGLPGEKKEALKKELVRLDASIQELSSAVKAYRDFLERERVRYRGAIRAATFQQHASDGDRLGEARAAMERESLPRQRTLKAALELAIGDLRAHLCEMDTRIAGVMNEAFVDNLYPPLTKDRSRVADDADDDDDATDRDD</sequence>
<evidence type="ECO:0000313" key="2">
    <source>
        <dbReference type="EMBL" id="MRG90538.1"/>
    </source>
</evidence>
<keyword evidence="3" id="KW-1185">Reference proteome</keyword>